<organism evidence="1 2">
    <name type="scientific">Pseudomonas putida</name>
    <name type="common">Arthrobacter siderocapsulatus</name>
    <dbReference type="NCBI Taxonomy" id="303"/>
    <lineage>
        <taxon>Bacteria</taxon>
        <taxon>Pseudomonadati</taxon>
        <taxon>Pseudomonadota</taxon>
        <taxon>Gammaproteobacteria</taxon>
        <taxon>Pseudomonadales</taxon>
        <taxon>Pseudomonadaceae</taxon>
        <taxon>Pseudomonas</taxon>
    </lineage>
</organism>
<protein>
    <submittedName>
        <fullName evidence="1">Uncharacterized protein</fullName>
    </submittedName>
</protein>
<accession>A0A3M8TA17</accession>
<gene>
    <name evidence="1" type="ORF">EFK07_10030</name>
</gene>
<name>A0A3M8TA17_PSEPU</name>
<evidence type="ECO:0000313" key="2">
    <source>
        <dbReference type="Proteomes" id="UP000278162"/>
    </source>
</evidence>
<comment type="caution">
    <text evidence="1">The sequence shown here is derived from an EMBL/GenBank/DDBJ whole genome shotgun (WGS) entry which is preliminary data.</text>
</comment>
<dbReference type="Proteomes" id="UP000278162">
    <property type="component" value="Unassembled WGS sequence"/>
</dbReference>
<reference evidence="1 2" key="1">
    <citation type="submission" date="2018-10" db="EMBL/GenBank/DDBJ databases">
        <title>An outbreak of IMP-63 producing strain in France.</title>
        <authorList>
            <person name="Bour M."/>
            <person name="Liapis E."/>
            <person name="Plesiat P."/>
        </authorList>
    </citation>
    <scope>NUCLEOTIDE SEQUENCE [LARGE SCALE GENOMIC DNA]</scope>
    <source>
        <strain evidence="1 2">12917</strain>
    </source>
</reference>
<dbReference type="AlphaFoldDB" id="A0A3M8TA17"/>
<sequence>MSRPEPTLTGGDFQCRHCRLLAGSSPSLPDGSNPSAAIVQSASDVQCSRLLKTTTGCQAGPRRLVRIESSFAFFDTCLRRS</sequence>
<evidence type="ECO:0000313" key="1">
    <source>
        <dbReference type="EMBL" id="RNF90449.1"/>
    </source>
</evidence>
<proteinExistence type="predicted"/>
<dbReference type="EMBL" id="RJAI01000021">
    <property type="protein sequence ID" value="RNF90449.1"/>
    <property type="molecule type" value="Genomic_DNA"/>
</dbReference>